<evidence type="ECO:0000313" key="2">
    <source>
        <dbReference type="Proteomes" id="UP001153334"/>
    </source>
</evidence>
<evidence type="ECO:0000313" key="1">
    <source>
        <dbReference type="EMBL" id="KAJ8112487.1"/>
    </source>
</evidence>
<reference evidence="1" key="1">
    <citation type="submission" date="2022-11" db="EMBL/GenBank/DDBJ databases">
        <title>Genome Sequence of Nemania bipapillata.</title>
        <authorList>
            <person name="Buettner E."/>
        </authorList>
    </citation>
    <scope>NUCLEOTIDE SEQUENCE</scope>
    <source>
        <strain evidence="1">CP14</strain>
    </source>
</reference>
<dbReference type="Proteomes" id="UP001153334">
    <property type="component" value="Unassembled WGS sequence"/>
</dbReference>
<accession>A0ACC2IBH8</accession>
<proteinExistence type="predicted"/>
<organism evidence="1 2">
    <name type="scientific">Nemania bipapillata</name>
    <dbReference type="NCBI Taxonomy" id="110536"/>
    <lineage>
        <taxon>Eukaryota</taxon>
        <taxon>Fungi</taxon>
        <taxon>Dikarya</taxon>
        <taxon>Ascomycota</taxon>
        <taxon>Pezizomycotina</taxon>
        <taxon>Sordariomycetes</taxon>
        <taxon>Xylariomycetidae</taxon>
        <taxon>Xylariales</taxon>
        <taxon>Xylariaceae</taxon>
        <taxon>Nemania</taxon>
    </lineage>
</organism>
<dbReference type="EMBL" id="JAPESX010001649">
    <property type="protein sequence ID" value="KAJ8112487.1"/>
    <property type="molecule type" value="Genomic_DNA"/>
</dbReference>
<comment type="caution">
    <text evidence="1">The sequence shown here is derived from an EMBL/GenBank/DDBJ whole genome shotgun (WGS) entry which is preliminary data.</text>
</comment>
<keyword evidence="2" id="KW-1185">Reference proteome</keyword>
<gene>
    <name evidence="1" type="ORF">ONZ43_g5384</name>
</gene>
<name>A0ACC2IBH8_9PEZI</name>
<sequence length="348" mass="38797">MDGMSGMDGMDGMDGMGGMGNGSDMGGMGGMDGMQHDCKMSMLWNWYTVDACFLSESWQTRSGGAFAGLCIGVVLLVILLEFFRYAGRQYDQYLVNQTQITVRAVEDQSKSSANAPTTSVTLRASIPQQAIRALLHTLHFATAYWIMLLAMYFNGYIIICIIIGAFIGSFIFQWDRLGLKLRRKKCDETRPVCIACGGLEINCHYSDTKPEWMDGGAREKQMADELKVMVKQKATERRERKWGQLPTITDLSPSAQAQQEQQQQQQQKEQEEERRQQQQQQQQPSDHIMSDAGDPTLSDAGSGEGTAPSTGRRLHPLKGKGKDKGQDKANLNLKPKPQHKPIHKSNPP</sequence>
<protein>
    <submittedName>
        <fullName evidence="1">Uncharacterized protein</fullName>
    </submittedName>
</protein>